<dbReference type="PRINTS" id="PR00081">
    <property type="entry name" value="GDHRDH"/>
</dbReference>
<dbReference type="RefSeq" id="WP_053399882.1">
    <property type="nucleotide sequence ID" value="NZ_LILC01000002.1"/>
</dbReference>
<evidence type="ECO:0000256" key="1">
    <source>
        <dbReference type="ARBA" id="ARBA00023002"/>
    </source>
</evidence>
<protein>
    <submittedName>
        <fullName evidence="2">Short-chain dehydrogenase</fullName>
    </submittedName>
</protein>
<dbReference type="OrthoDB" id="9809821at2"/>
<dbReference type="GO" id="GO:0016491">
    <property type="term" value="F:oxidoreductase activity"/>
    <property type="evidence" value="ECO:0007669"/>
    <property type="project" value="UniProtKB-KW"/>
</dbReference>
<dbReference type="SUPFAM" id="SSF51735">
    <property type="entry name" value="NAD(P)-binding Rossmann-fold domains"/>
    <property type="match status" value="1"/>
</dbReference>
<accession>A0A0M0LIA5</accession>
<dbReference type="STRING" id="284581.AMD01_02925"/>
<dbReference type="AlphaFoldDB" id="A0A0M0LIA5"/>
<reference evidence="3" key="1">
    <citation type="submission" date="2015-08" db="EMBL/GenBank/DDBJ databases">
        <title>Fjat-14210 dsm16467.</title>
        <authorList>
            <person name="Liu B."/>
            <person name="Wang J."/>
            <person name="Zhu Y."/>
            <person name="Liu G."/>
            <person name="Chen Q."/>
            <person name="Chen Z."/>
            <person name="Lan J."/>
            <person name="Che J."/>
            <person name="Ge C."/>
            <person name="Shi H."/>
            <person name="Pan Z."/>
            <person name="Liu X."/>
        </authorList>
    </citation>
    <scope>NUCLEOTIDE SEQUENCE [LARGE SCALE GENOMIC DNA]</scope>
    <source>
        <strain evidence="3">DSM 16467</strain>
    </source>
</reference>
<name>A0A0M0LIA5_9BACI</name>
<dbReference type="PATRIC" id="fig|284581.3.peg.863"/>
<organism evidence="2 3">
    <name type="scientific">Priestia koreensis</name>
    <dbReference type="NCBI Taxonomy" id="284581"/>
    <lineage>
        <taxon>Bacteria</taxon>
        <taxon>Bacillati</taxon>
        <taxon>Bacillota</taxon>
        <taxon>Bacilli</taxon>
        <taxon>Bacillales</taxon>
        <taxon>Bacillaceae</taxon>
        <taxon>Priestia</taxon>
    </lineage>
</organism>
<dbReference type="NCBIfam" id="NF004846">
    <property type="entry name" value="PRK06197.1"/>
    <property type="match status" value="1"/>
</dbReference>
<proteinExistence type="predicted"/>
<keyword evidence="3" id="KW-1185">Reference proteome</keyword>
<dbReference type="CDD" id="cd05327">
    <property type="entry name" value="retinol-DH_like_SDR_c_like"/>
    <property type="match status" value="1"/>
</dbReference>
<dbReference type="InterPro" id="IPR036291">
    <property type="entry name" value="NAD(P)-bd_dom_sf"/>
</dbReference>
<dbReference type="Gene3D" id="3.40.50.720">
    <property type="entry name" value="NAD(P)-binding Rossmann-like Domain"/>
    <property type="match status" value="1"/>
</dbReference>
<comment type="caution">
    <text evidence="2">The sequence shown here is derived from an EMBL/GenBank/DDBJ whole genome shotgun (WGS) entry which is preliminary data.</text>
</comment>
<gene>
    <name evidence="2" type="ORF">AMD01_02925</name>
</gene>
<dbReference type="PANTHER" id="PTHR43157:SF31">
    <property type="entry name" value="PHOSPHATIDYLINOSITOL-GLYCAN BIOSYNTHESIS CLASS F PROTEIN"/>
    <property type="match status" value="1"/>
</dbReference>
<evidence type="ECO:0000313" key="3">
    <source>
        <dbReference type="Proteomes" id="UP000037558"/>
    </source>
</evidence>
<dbReference type="PANTHER" id="PTHR43157">
    <property type="entry name" value="PHOSPHATIDYLINOSITOL-GLYCAN BIOSYNTHESIS CLASS F PROTEIN-RELATED"/>
    <property type="match status" value="1"/>
</dbReference>
<evidence type="ECO:0000313" key="2">
    <source>
        <dbReference type="EMBL" id="KOO50711.1"/>
    </source>
</evidence>
<dbReference type="NCBIfam" id="NF004513">
    <property type="entry name" value="PRK05854.1"/>
    <property type="match status" value="1"/>
</dbReference>
<dbReference type="Proteomes" id="UP000037558">
    <property type="component" value="Unassembled WGS sequence"/>
</dbReference>
<dbReference type="Pfam" id="PF00106">
    <property type="entry name" value="adh_short"/>
    <property type="match status" value="1"/>
</dbReference>
<keyword evidence="1" id="KW-0560">Oxidoreductase</keyword>
<dbReference type="EMBL" id="LILC01000002">
    <property type="protein sequence ID" value="KOO50711.1"/>
    <property type="molecule type" value="Genomic_DNA"/>
</dbReference>
<sequence>MSQGWTVDKIGDLAGKVVIVTGASSGLGLETASALAAKGATLIMAVRNTTKGEEAANVIRETHPHADLQVMKLDLSDLVSVRTFAEEFKNQYNTLSILINNAGIMVPPLSLTKDGFESQFGTNHLGHFALTGLLLERLIQTPGSRVVALSSLAADSGKIHFDNLDGANGYRAFQFYAQSKLANLLFSRELDYKLKEHGVDAISVAAHPGVSFTNLASRNSGKQTNKVVGFLFKLVAQPASMGALPTLYAATEPLNGGEFIGPDGKGRRKGYPTIDQTIEKLYNQDVSKQLWTLSEELTGVTYTF</sequence>
<dbReference type="InterPro" id="IPR002347">
    <property type="entry name" value="SDR_fam"/>
</dbReference>